<keyword evidence="2" id="KW-1185">Reference proteome</keyword>
<protein>
    <submittedName>
        <fullName evidence="1 3">Uncharacterized protein</fullName>
    </submittedName>
</protein>
<evidence type="ECO:0000313" key="3">
    <source>
        <dbReference type="WBParaSite" id="HNAJ_0001158801-mRNA-1"/>
    </source>
</evidence>
<evidence type="ECO:0000313" key="2">
    <source>
        <dbReference type="Proteomes" id="UP000278807"/>
    </source>
</evidence>
<evidence type="ECO:0000313" key="1">
    <source>
        <dbReference type="EMBL" id="VDO10772.1"/>
    </source>
</evidence>
<reference evidence="1 2" key="2">
    <citation type="submission" date="2018-11" db="EMBL/GenBank/DDBJ databases">
        <authorList>
            <consortium name="Pathogen Informatics"/>
        </authorList>
    </citation>
    <scope>NUCLEOTIDE SEQUENCE [LARGE SCALE GENOMIC DNA]</scope>
</reference>
<accession>A0A0R3TUX5</accession>
<dbReference type="Proteomes" id="UP000278807">
    <property type="component" value="Unassembled WGS sequence"/>
</dbReference>
<proteinExistence type="predicted"/>
<dbReference type="AlphaFoldDB" id="A0A0R3TUX5"/>
<gene>
    <name evidence="1" type="ORF">HNAJ_LOCUS11578</name>
</gene>
<organism evidence="3">
    <name type="scientific">Rodentolepis nana</name>
    <name type="common">Dwarf tapeworm</name>
    <name type="synonym">Hymenolepis nana</name>
    <dbReference type="NCBI Taxonomy" id="102285"/>
    <lineage>
        <taxon>Eukaryota</taxon>
        <taxon>Metazoa</taxon>
        <taxon>Spiralia</taxon>
        <taxon>Lophotrochozoa</taxon>
        <taxon>Platyhelminthes</taxon>
        <taxon>Cestoda</taxon>
        <taxon>Eucestoda</taxon>
        <taxon>Cyclophyllidea</taxon>
        <taxon>Hymenolepididae</taxon>
        <taxon>Rodentolepis</taxon>
    </lineage>
</organism>
<dbReference type="WBParaSite" id="HNAJ_0001158801-mRNA-1">
    <property type="protein sequence ID" value="HNAJ_0001158801-mRNA-1"/>
    <property type="gene ID" value="HNAJ_0001158801"/>
</dbReference>
<name>A0A0R3TUX5_RODNA</name>
<dbReference type="EMBL" id="UZAE01013651">
    <property type="protein sequence ID" value="VDO10772.1"/>
    <property type="molecule type" value="Genomic_DNA"/>
</dbReference>
<reference evidence="3" key="1">
    <citation type="submission" date="2017-02" db="UniProtKB">
        <authorList>
            <consortium name="WormBaseParasite"/>
        </authorList>
    </citation>
    <scope>IDENTIFICATION</scope>
</reference>
<sequence>MRICDLFEQCHKYASSYHFIKRFSNRYYERLLFCLIQYPMGAP</sequence>